<proteinExistence type="predicted"/>
<sequence>MCNFKNLLTLQISCYFIKQISCEVLWKFNYLKQLVKSLQTRYIFSKFLLDGRLKGQSGASIILKEAVLNHKQIVRSCGPIIEENKSPTNKPHGTTKSQNTKDCAKNPKLKPKTTSSDPSKNSNNTKNSNKNNSKTKQQAEYLIYLQNKTNRTINGKLGLVDDRMRELDSIKLQNKEKYKPKKQQYNV</sequence>
<evidence type="ECO:0000313" key="3">
    <source>
        <dbReference type="EMBL" id="CAL6078575.1"/>
    </source>
</evidence>
<protein>
    <submittedName>
        <fullName evidence="3">Hypothetical_protein</fullName>
    </submittedName>
</protein>
<dbReference type="AlphaFoldDB" id="A0AA86TSN6"/>
<feature type="compositionally biased region" description="Low complexity" evidence="1">
    <location>
        <begin position="112"/>
        <end position="135"/>
    </location>
</feature>
<organism evidence="2">
    <name type="scientific">Hexamita inflata</name>
    <dbReference type="NCBI Taxonomy" id="28002"/>
    <lineage>
        <taxon>Eukaryota</taxon>
        <taxon>Metamonada</taxon>
        <taxon>Diplomonadida</taxon>
        <taxon>Hexamitidae</taxon>
        <taxon>Hexamitinae</taxon>
        <taxon>Hexamita</taxon>
    </lineage>
</organism>
<feature type="compositionally biased region" description="Polar residues" evidence="1">
    <location>
        <begin position="86"/>
        <end position="101"/>
    </location>
</feature>
<name>A0AA86TSN6_9EUKA</name>
<evidence type="ECO:0000256" key="1">
    <source>
        <dbReference type="SAM" id="MobiDB-lite"/>
    </source>
</evidence>
<reference evidence="2" key="1">
    <citation type="submission" date="2023-06" db="EMBL/GenBank/DDBJ databases">
        <authorList>
            <person name="Kurt Z."/>
        </authorList>
    </citation>
    <scope>NUCLEOTIDE SEQUENCE</scope>
</reference>
<dbReference type="EMBL" id="CATOUU010000205">
    <property type="protein sequence ID" value="CAI9920908.1"/>
    <property type="molecule type" value="Genomic_DNA"/>
</dbReference>
<dbReference type="EMBL" id="CAXDID020000335">
    <property type="protein sequence ID" value="CAL6078575.1"/>
    <property type="molecule type" value="Genomic_DNA"/>
</dbReference>
<dbReference type="Proteomes" id="UP001642409">
    <property type="component" value="Unassembled WGS sequence"/>
</dbReference>
<evidence type="ECO:0000313" key="2">
    <source>
        <dbReference type="EMBL" id="CAI9920908.1"/>
    </source>
</evidence>
<comment type="caution">
    <text evidence="2">The sequence shown here is derived from an EMBL/GenBank/DDBJ whole genome shotgun (WGS) entry which is preliminary data.</text>
</comment>
<accession>A0AA86TSN6</accession>
<reference evidence="3 4" key="2">
    <citation type="submission" date="2024-07" db="EMBL/GenBank/DDBJ databases">
        <authorList>
            <person name="Akdeniz Z."/>
        </authorList>
    </citation>
    <scope>NUCLEOTIDE SEQUENCE [LARGE SCALE GENOMIC DNA]</scope>
</reference>
<keyword evidence="4" id="KW-1185">Reference proteome</keyword>
<evidence type="ECO:0000313" key="4">
    <source>
        <dbReference type="Proteomes" id="UP001642409"/>
    </source>
</evidence>
<gene>
    <name evidence="3" type="ORF">HINF_LOCUS58969</name>
    <name evidence="2" type="ORF">HINF_LOCUS8553</name>
</gene>
<feature type="region of interest" description="Disordered" evidence="1">
    <location>
        <begin position="79"/>
        <end position="135"/>
    </location>
</feature>